<keyword evidence="3" id="KW-1185">Reference proteome</keyword>
<dbReference type="RefSeq" id="WP_072693720.1">
    <property type="nucleotide sequence ID" value="NZ_FOSJ01000066.1"/>
</dbReference>
<dbReference type="CDD" id="cd04301">
    <property type="entry name" value="NAT_SF"/>
    <property type="match status" value="1"/>
</dbReference>
<dbReference type="SUPFAM" id="SSF55729">
    <property type="entry name" value="Acyl-CoA N-acyltransferases (Nat)"/>
    <property type="match status" value="2"/>
</dbReference>
<dbReference type="GO" id="GO:0008999">
    <property type="term" value="F:protein-N-terminal-alanine acetyltransferase activity"/>
    <property type="evidence" value="ECO:0007669"/>
    <property type="project" value="TreeGrafter"/>
</dbReference>
<feature type="domain" description="N-acetyltransferase" evidence="1">
    <location>
        <begin position="1"/>
        <end position="145"/>
    </location>
</feature>
<evidence type="ECO:0000313" key="2">
    <source>
        <dbReference type="EMBL" id="SFK65440.1"/>
    </source>
</evidence>
<dbReference type="Gene3D" id="3.40.630.30">
    <property type="match status" value="2"/>
</dbReference>
<organism evidence="2 3">
    <name type="scientific">Marinilactibacillus piezotolerans</name>
    <dbReference type="NCBI Taxonomy" id="258723"/>
    <lineage>
        <taxon>Bacteria</taxon>
        <taxon>Bacillati</taxon>
        <taxon>Bacillota</taxon>
        <taxon>Bacilli</taxon>
        <taxon>Lactobacillales</taxon>
        <taxon>Carnobacteriaceae</taxon>
        <taxon>Marinilactibacillus</taxon>
    </lineage>
</organism>
<accession>A0A1I4BAN7</accession>
<protein>
    <submittedName>
        <fullName evidence="2">Ribosomal protein S18 acetylase RimI</fullName>
    </submittedName>
</protein>
<dbReference type="GO" id="GO:0005840">
    <property type="term" value="C:ribosome"/>
    <property type="evidence" value="ECO:0007669"/>
    <property type="project" value="UniProtKB-KW"/>
</dbReference>
<dbReference type="InterPro" id="IPR016181">
    <property type="entry name" value="Acyl_CoA_acyltransferase"/>
</dbReference>
<evidence type="ECO:0000313" key="3">
    <source>
        <dbReference type="Proteomes" id="UP000199589"/>
    </source>
</evidence>
<dbReference type="PANTHER" id="PTHR43617">
    <property type="entry name" value="L-AMINO ACID N-ACETYLTRANSFERASE"/>
    <property type="match status" value="1"/>
</dbReference>
<name>A0A1I4BAN7_9LACT</name>
<evidence type="ECO:0000259" key="1">
    <source>
        <dbReference type="PROSITE" id="PS51186"/>
    </source>
</evidence>
<dbReference type="Pfam" id="PF00583">
    <property type="entry name" value="Acetyltransf_1"/>
    <property type="match status" value="2"/>
</dbReference>
<dbReference type="AlphaFoldDB" id="A0A1I4BAN7"/>
<dbReference type="Proteomes" id="UP000199589">
    <property type="component" value="Unassembled WGS sequence"/>
</dbReference>
<dbReference type="PROSITE" id="PS51186">
    <property type="entry name" value="GNAT"/>
    <property type="match status" value="2"/>
</dbReference>
<dbReference type="PANTHER" id="PTHR43617:SF20">
    <property type="entry name" value="N-ALPHA-ACETYLTRANSFERASE RIMI"/>
    <property type="match status" value="1"/>
</dbReference>
<dbReference type="InterPro" id="IPR000182">
    <property type="entry name" value="GNAT_dom"/>
</dbReference>
<dbReference type="OrthoDB" id="7163760at2"/>
<dbReference type="EMBL" id="FOSJ01000066">
    <property type="protein sequence ID" value="SFK65440.1"/>
    <property type="molecule type" value="Genomic_DNA"/>
</dbReference>
<proteinExistence type="predicted"/>
<sequence>MLTMEQLYDVEKLQKEVEVFDKIELKLNWDMLRDREAYHFDFLHYENNELIAFIGLYPFGSTVEVTGMVKPRERRKGQFTKLFKKSMKSAAKIGYKKILLNAPSTAREAKDFLKKQKADYSFTEHQMKWEPRPLTVSYSGFKLRPTERKDADLRIQLDMLAFDLSEEDALANESNIINDPDTDLFMIEVNHKAIGKIQIYLEDSQAWIYGFSILPEYQGKGIGSNVLRYLVQEQSKKGYSVHLEVETTNTNALGLYKAVGFTVIHAQDYYTYKKA</sequence>
<keyword evidence="2" id="KW-0689">Ribosomal protein</keyword>
<gene>
    <name evidence="2" type="ORF">SAMN04488569_10664</name>
</gene>
<dbReference type="InterPro" id="IPR050276">
    <property type="entry name" value="MshD_Acetyltransferase"/>
</dbReference>
<reference evidence="3" key="1">
    <citation type="submission" date="2016-10" db="EMBL/GenBank/DDBJ databases">
        <authorList>
            <person name="Varghese N."/>
            <person name="Submissions S."/>
        </authorList>
    </citation>
    <scope>NUCLEOTIDE SEQUENCE [LARGE SCALE GENOMIC DNA]</scope>
    <source>
        <strain evidence="3">DSM 16108</strain>
    </source>
</reference>
<feature type="domain" description="N-acetyltransferase" evidence="1">
    <location>
        <begin position="141"/>
        <end position="275"/>
    </location>
</feature>
<keyword evidence="2" id="KW-0687">Ribonucleoprotein</keyword>